<protein>
    <submittedName>
        <fullName evidence="1">Uncharacterized protein</fullName>
    </submittedName>
</protein>
<sequence length="39" mass="4509">MYYYLFVIYIDLQAKNPAEAGLKWSGVRESNSQQQIGNL</sequence>
<proteinExistence type="predicted"/>
<dbReference type="EMBL" id="LR798293">
    <property type="protein sequence ID" value="CAB5221007.1"/>
    <property type="molecule type" value="Genomic_DNA"/>
</dbReference>
<evidence type="ECO:0000313" key="1">
    <source>
        <dbReference type="EMBL" id="CAB5221007.1"/>
    </source>
</evidence>
<gene>
    <name evidence="1" type="ORF">UFOVP240_67</name>
</gene>
<name>A0A6J7WTE6_9CAUD</name>
<reference evidence="1" key="1">
    <citation type="submission" date="2020-05" db="EMBL/GenBank/DDBJ databases">
        <authorList>
            <person name="Chiriac C."/>
            <person name="Salcher M."/>
            <person name="Ghai R."/>
            <person name="Kavagutti S V."/>
        </authorList>
    </citation>
    <scope>NUCLEOTIDE SEQUENCE</scope>
</reference>
<accession>A0A6J7WTE6</accession>
<organism evidence="1">
    <name type="scientific">uncultured Caudovirales phage</name>
    <dbReference type="NCBI Taxonomy" id="2100421"/>
    <lineage>
        <taxon>Viruses</taxon>
        <taxon>Duplodnaviria</taxon>
        <taxon>Heunggongvirae</taxon>
        <taxon>Uroviricota</taxon>
        <taxon>Caudoviricetes</taxon>
        <taxon>Peduoviridae</taxon>
        <taxon>Maltschvirus</taxon>
        <taxon>Maltschvirus maltsch</taxon>
    </lineage>
</organism>